<dbReference type="AlphaFoldDB" id="A0A561XTE3"/>
<reference evidence="1 2" key="1">
    <citation type="journal article" date="2015" name="Stand. Genomic Sci.">
        <title>Genomic Encyclopedia of Bacterial and Archaeal Type Strains, Phase III: the genomes of soil and plant-associated and newly described type strains.</title>
        <authorList>
            <person name="Whitman W.B."/>
            <person name="Woyke T."/>
            <person name="Klenk H.P."/>
            <person name="Zhou Y."/>
            <person name="Lilburn T.G."/>
            <person name="Beck B.J."/>
            <person name="De Vos P."/>
            <person name="Vandamme P."/>
            <person name="Eisen J.A."/>
            <person name="Garrity G."/>
            <person name="Hugenholtz P."/>
            <person name="Kyrpides N.C."/>
        </authorList>
    </citation>
    <scope>NUCLEOTIDE SEQUENCE [LARGE SCALE GENOMIC DNA]</scope>
    <source>
        <strain evidence="1 2">DSM 64</strain>
    </source>
</reference>
<proteinExistence type="predicted"/>
<dbReference type="PANTHER" id="PTHR43737">
    <property type="entry name" value="BLL7424 PROTEIN"/>
    <property type="match status" value="1"/>
</dbReference>
<dbReference type="Pfam" id="PF08811">
    <property type="entry name" value="DUF1800"/>
    <property type="match status" value="1"/>
</dbReference>
<dbReference type="InterPro" id="IPR014917">
    <property type="entry name" value="DUF1800"/>
</dbReference>
<dbReference type="Proteomes" id="UP000321485">
    <property type="component" value="Unassembled WGS sequence"/>
</dbReference>
<evidence type="ECO:0000313" key="2">
    <source>
        <dbReference type="Proteomes" id="UP000321485"/>
    </source>
</evidence>
<gene>
    <name evidence="1" type="ORF">ATF69_1239</name>
</gene>
<protein>
    <submittedName>
        <fullName evidence="1">Uncharacterized protein (DUF1800 family)</fullName>
    </submittedName>
</protein>
<evidence type="ECO:0000313" key="1">
    <source>
        <dbReference type="EMBL" id="TWG39369.1"/>
    </source>
</evidence>
<comment type="caution">
    <text evidence="1">The sequence shown here is derived from an EMBL/GenBank/DDBJ whole genome shotgun (WGS) entry which is preliminary data.</text>
</comment>
<dbReference type="PANTHER" id="PTHR43737:SF1">
    <property type="entry name" value="DUF1501 DOMAIN-CONTAINING PROTEIN"/>
    <property type="match status" value="1"/>
</dbReference>
<sequence length="624" mass="66789">MTNSYAETLTTEVAEITEGAAFIPDSVPAQRPGSSAPFLAALATASAVTACGGGSADNNTTRALDGGVMPRPISDGFSYPAPTTDSEAARFLLQAQFSASTEEIAALRSSTYADWLSRQFNGHPGASGWDWLNDRGYAAVSNDTAYYDNSYPADYMIWYQLMKSTDGLRKRVALALSEICVVSTNGVDINWRCHAMAWYWDQLVNNAFGNYRSVLENVTLNAAMGYYLNTRGNQKENAATGRQPDENYAREVMQLMSIGLVELNLDGTPRLDGNGKPIDSYTMNDVTNLARVFTGYDYDQSQNVPITVPGTTRVVPNTTYTRLPMALNASRHSTLAATFLGATIPANTPGAAALKSALDTLFNHPNVGPFIGKQLIQRLVTSNPSPGYVARVASVFNNNGAGVRGDMRAVIMAILLDDEARSPAGLTQPTFGKLREPMLRFVQWGRTFGLNSARGTWKIGDLSDLGSRLGQSPLRSPSVFNFFRPGYVPPSTALATAGAVAPEFQLVNESSVGGYLNYMQGVIRNGIFVNAPELPNNASSSNNGYDIKASYANELAIAADADALLARINLLMCAGQLSAATVKLIADALKATPVTAASTDAVKLDRVAAAVFLVMASAEYLVQK</sequence>
<name>A0A561XTE3_ACIDE</name>
<organism evidence="1 2">
    <name type="scientific">Acidovorax delafieldii</name>
    <name type="common">Pseudomonas delafieldii</name>
    <dbReference type="NCBI Taxonomy" id="47920"/>
    <lineage>
        <taxon>Bacteria</taxon>
        <taxon>Pseudomonadati</taxon>
        <taxon>Pseudomonadota</taxon>
        <taxon>Betaproteobacteria</taxon>
        <taxon>Burkholderiales</taxon>
        <taxon>Comamonadaceae</taxon>
        <taxon>Acidovorax</taxon>
    </lineage>
</organism>
<accession>A0A561XTE3</accession>
<dbReference type="EMBL" id="VJWE01000011">
    <property type="protein sequence ID" value="TWG39369.1"/>
    <property type="molecule type" value="Genomic_DNA"/>
</dbReference>